<evidence type="ECO:0000256" key="1">
    <source>
        <dbReference type="ARBA" id="ARBA00022801"/>
    </source>
</evidence>
<organism evidence="3 4">
    <name type="scientific">Marinitoga hydrogenitolerans (strain DSM 16785 / JCM 12826 / AT1271)</name>
    <dbReference type="NCBI Taxonomy" id="1122195"/>
    <lineage>
        <taxon>Bacteria</taxon>
        <taxon>Thermotogati</taxon>
        <taxon>Thermotogota</taxon>
        <taxon>Thermotogae</taxon>
        <taxon>Petrotogales</taxon>
        <taxon>Petrotogaceae</taxon>
        <taxon>Marinitoga</taxon>
    </lineage>
</organism>
<protein>
    <submittedName>
        <fullName evidence="3">Predicted amidohydrolase</fullName>
    </submittedName>
</protein>
<reference evidence="3" key="1">
    <citation type="submission" date="2016-11" db="EMBL/GenBank/DDBJ databases">
        <authorList>
            <person name="Varghese N."/>
            <person name="Submissions S."/>
        </authorList>
    </citation>
    <scope>NUCLEOTIDE SEQUENCE [LARGE SCALE GENOMIC DNA]</scope>
    <source>
        <strain evidence="3">DSM 16785</strain>
    </source>
</reference>
<dbReference type="Gene3D" id="3.60.110.10">
    <property type="entry name" value="Carbon-nitrogen hydrolase"/>
    <property type="match status" value="1"/>
</dbReference>
<evidence type="ECO:0000313" key="4">
    <source>
        <dbReference type="Proteomes" id="UP000184334"/>
    </source>
</evidence>
<feature type="domain" description="CN hydrolase" evidence="2">
    <location>
        <begin position="1"/>
        <end position="236"/>
    </location>
</feature>
<sequence length="262" mass="30429">MKIGLVQFRPELFQVKENVERGINLIKNVNADLFVFPELAFTGYTFNTKNEVEWVSENKNGFSIRAFKDFAISKKTNVVFGFVEKEENLFFNSSILIKSDGSHRIYRKTHLFYEEKLFFENGNTGFWVENVNGVKVGLAICFDWFFPESFRTLSLKGAQIIAHSANLVMPYCQEANKIRSLENKVFIVTSNRWGEEVNVLNSNEFTGMSQITNPKGEVIIRFPKKGDKVKVVEIDPEEALNKKLNKYNNIFDDRKPNFYKER</sequence>
<evidence type="ECO:0000313" key="3">
    <source>
        <dbReference type="EMBL" id="SHE27346.1"/>
    </source>
</evidence>
<dbReference type="Pfam" id="PF00795">
    <property type="entry name" value="CN_hydrolase"/>
    <property type="match status" value="1"/>
</dbReference>
<comment type="caution">
    <text evidence="3">The sequence shown here is derived from an EMBL/GenBank/DDBJ whole genome shotgun (WGS) entry which is preliminary data.</text>
</comment>
<dbReference type="Proteomes" id="UP000184334">
    <property type="component" value="Unassembled WGS sequence"/>
</dbReference>
<dbReference type="PANTHER" id="PTHR43674:SF2">
    <property type="entry name" value="BETA-UREIDOPROPIONASE"/>
    <property type="match status" value="1"/>
</dbReference>
<proteinExistence type="predicted"/>
<keyword evidence="4" id="KW-1185">Reference proteome</keyword>
<dbReference type="InterPro" id="IPR003010">
    <property type="entry name" value="C-N_Hydrolase"/>
</dbReference>
<dbReference type="AlphaFoldDB" id="A0A1M4S563"/>
<name>A0A1M4S563_MARH1</name>
<dbReference type="PANTHER" id="PTHR43674">
    <property type="entry name" value="NITRILASE C965.09-RELATED"/>
    <property type="match status" value="1"/>
</dbReference>
<dbReference type="RefSeq" id="WP_072862170.1">
    <property type="nucleotide sequence ID" value="NZ_FQUI01000001.1"/>
</dbReference>
<dbReference type="InterPro" id="IPR036526">
    <property type="entry name" value="C-N_Hydrolase_sf"/>
</dbReference>
<dbReference type="GO" id="GO:0016811">
    <property type="term" value="F:hydrolase activity, acting on carbon-nitrogen (but not peptide) bonds, in linear amides"/>
    <property type="evidence" value="ECO:0007669"/>
    <property type="project" value="UniProtKB-ARBA"/>
</dbReference>
<dbReference type="SUPFAM" id="SSF56317">
    <property type="entry name" value="Carbon-nitrogen hydrolase"/>
    <property type="match status" value="1"/>
</dbReference>
<accession>A0A1M4S563</accession>
<keyword evidence="1" id="KW-0378">Hydrolase</keyword>
<dbReference type="InterPro" id="IPR050345">
    <property type="entry name" value="Aliph_Amidase/BUP"/>
</dbReference>
<gene>
    <name evidence="3" type="ORF">SAMN02745164_00041</name>
</gene>
<dbReference type="STRING" id="1122195.SAMN02745164_00041"/>
<dbReference type="EMBL" id="FQUI01000001">
    <property type="protein sequence ID" value="SHE27346.1"/>
    <property type="molecule type" value="Genomic_DNA"/>
</dbReference>
<dbReference type="OrthoDB" id="9811121at2"/>
<evidence type="ECO:0000259" key="2">
    <source>
        <dbReference type="PROSITE" id="PS50263"/>
    </source>
</evidence>
<dbReference type="PROSITE" id="PS50263">
    <property type="entry name" value="CN_HYDROLASE"/>
    <property type="match status" value="1"/>
</dbReference>